<reference evidence="2 3" key="1">
    <citation type="journal article" date="2019" name="Sci. Rep.">
        <title>Orb-weaving spider Araneus ventricosus genome elucidates the spidroin gene catalogue.</title>
        <authorList>
            <person name="Kono N."/>
            <person name="Nakamura H."/>
            <person name="Ohtoshi R."/>
            <person name="Moran D.A.P."/>
            <person name="Shinohara A."/>
            <person name="Yoshida Y."/>
            <person name="Fujiwara M."/>
            <person name="Mori M."/>
            <person name="Tomita M."/>
            <person name="Arakawa K."/>
        </authorList>
    </citation>
    <scope>NUCLEOTIDE SEQUENCE [LARGE SCALE GENOMIC DNA]</scope>
</reference>
<evidence type="ECO:0000256" key="1">
    <source>
        <dbReference type="SAM" id="SignalP"/>
    </source>
</evidence>
<accession>A0A4Y2ATL0</accession>
<protein>
    <submittedName>
        <fullName evidence="2">Uncharacterized protein</fullName>
    </submittedName>
</protein>
<feature type="chain" id="PRO_5021355955" evidence="1">
    <location>
        <begin position="21"/>
        <end position="106"/>
    </location>
</feature>
<feature type="signal peptide" evidence="1">
    <location>
        <begin position="1"/>
        <end position="20"/>
    </location>
</feature>
<dbReference type="Gene3D" id="3.30.420.10">
    <property type="entry name" value="Ribonuclease H-like superfamily/Ribonuclease H"/>
    <property type="match status" value="1"/>
</dbReference>
<dbReference type="GO" id="GO:0003676">
    <property type="term" value="F:nucleic acid binding"/>
    <property type="evidence" value="ECO:0007669"/>
    <property type="project" value="InterPro"/>
</dbReference>
<keyword evidence="3" id="KW-1185">Reference proteome</keyword>
<comment type="caution">
    <text evidence="2">The sequence shown here is derived from an EMBL/GenBank/DDBJ whole genome shotgun (WGS) entry which is preliminary data.</text>
</comment>
<dbReference type="InterPro" id="IPR036397">
    <property type="entry name" value="RNaseH_sf"/>
</dbReference>
<gene>
    <name evidence="2" type="ORF">AVEN_263677_1</name>
</gene>
<dbReference type="Proteomes" id="UP000499080">
    <property type="component" value="Unassembled WGS sequence"/>
</dbReference>
<keyword evidence="1" id="KW-0732">Signal</keyword>
<evidence type="ECO:0000313" key="2">
    <source>
        <dbReference type="EMBL" id="GBL82589.1"/>
    </source>
</evidence>
<evidence type="ECO:0000313" key="3">
    <source>
        <dbReference type="Proteomes" id="UP000499080"/>
    </source>
</evidence>
<dbReference type="EMBL" id="BGPR01000029">
    <property type="protein sequence ID" value="GBL82589.1"/>
    <property type="molecule type" value="Genomic_DNA"/>
</dbReference>
<name>A0A4Y2ATL0_ARAVE</name>
<organism evidence="2 3">
    <name type="scientific">Araneus ventricosus</name>
    <name type="common">Orbweaver spider</name>
    <name type="synonym">Epeira ventricosa</name>
    <dbReference type="NCBI Taxonomy" id="182803"/>
    <lineage>
        <taxon>Eukaryota</taxon>
        <taxon>Metazoa</taxon>
        <taxon>Ecdysozoa</taxon>
        <taxon>Arthropoda</taxon>
        <taxon>Chelicerata</taxon>
        <taxon>Arachnida</taxon>
        <taxon>Araneae</taxon>
        <taxon>Araneomorphae</taxon>
        <taxon>Entelegynae</taxon>
        <taxon>Araneoidea</taxon>
        <taxon>Araneidae</taxon>
        <taxon>Araneus</taxon>
    </lineage>
</organism>
<dbReference type="AlphaFoldDB" id="A0A4Y2ATL0"/>
<sequence>MQWGQILSLWMATSVITVQSSRTNTEKQDITRPKWPAFASDSNPVENMIGRLVPERYPPLRSIPKLRIALIQDWDGLSHVQLDNLVLRIPRCFIDCLSEDDKHTAH</sequence>
<proteinExistence type="predicted"/>